<name>A0A3B0WEQ5_9ZZZZ</name>
<dbReference type="EMBL" id="UOFC01000262">
    <property type="protein sequence ID" value="VAW49177.1"/>
    <property type="molecule type" value="Genomic_DNA"/>
</dbReference>
<sequence length="196" mass="20935">MKLLKNSLFILYLLTLASISSNAYSMMMKIFDGPPTAPQCRNCHYDLERFPLLGLYLGLRNPDRHHLLIGTTIPPRSRSKAPDALGANDSGQPYQCLSCHKLEGIDPITGERGETGITEPFRDCLQCHPAWIVTGPPGGMMGGMGGRRGGSGGAISNVHMTSESTLFNQGQCRACHNRGMGGGGMGGGGWGGMGRR</sequence>
<dbReference type="InterPro" id="IPR036280">
    <property type="entry name" value="Multihaem_cyt_sf"/>
</dbReference>
<proteinExistence type="predicted"/>
<organism evidence="1">
    <name type="scientific">hydrothermal vent metagenome</name>
    <dbReference type="NCBI Taxonomy" id="652676"/>
    <lineage>
        <taxon>unclassified sequences</taxon>
        <taxon>metagenomes</taxon>
        <taxon>ecological metagenomes</taxon>
    </lineage>
</organism>
<dbReference type="SUPFAM" id="SSF48695">
    <property type="entry name" value="Multiheme cytochromes"/>
    <property type="match status" value="1"/>
</dbReference>
<protein>
    <submittedName>
        <fullName evidence="1">Uncharacterized protein</fullName>
    </submittedName>
</protein>
<gene>
    <name evidence="1" type="ORF">MNBD_GAMMA03-296</name>
</gene>
<dbReference type="AlphaFoldDB" id="A0A3B0WEQ5"/>
<reference evidence="1" key="1">
    <citation type="submission" date="2018-06" db="EMBL/GenBank/DDBJ databases">
        <authorList>
            <person name="Zhirakovskaya E."/>
        </authorList>
    </citation>
    <scope>NUCLEOTIDE SEQUENCE</scope>
</reference>
<evidence type="ECO:0000313" key="1">
    <source>
        <dbReference type="EMBL" id="VAW49177.1"/>
    </source>
</evidence>
<accession>A0A3B0WEQ5</accession>